<reference evidence="2 3" key="1">
    <citation type="submission" date="2018-02" db="EMBL/GenBank/DDBJ databases">
        <title>Genome sequence of the basidiomycete white-rot fungus Phlebia centrifuga.</title>
        <authorList>
            <person name="Granchi Z."/>
            <person name="Peng M."/>
            <person name="de Vries R.P."/>
            <person name="Hilden K."/>
            <person name="Makela M.R."/>
            <person name="Grigoriev I."/>
            <person name="Riley R."/>
        </authorList>
    </citation>
    <scope>NUCLEOTIDE SEQUENCE [LARGE SCALE GENOMIC DNA]</scope>
    <source>
        <strain evidence="2 3">FBCC195</strain>
    </source>
</reference>
<name>A0A2R6RZQ1_9APHY</name>
<organism evidence="2 3">
    <name type="scientific">Hermanssonia centrifuga</name>
    <dbReference type="NCBI Taxonomy" id="98765"/>
    <lineage>
        <taxon>Eukaryota</taxon>
        <taxon>Fungi</taxon>
        <taxon>Dikarya</taxon>
        <taxon>Basidiomycota</taxon>
        <taxon>Agaricomycotina</taxon>
        <taxon>Agaricomycetes</taxon>
        <taxon>Polyporales</taxon>
        <taxon>Meruliaceae</taxon>
        <taxon>Hermanssonia</taxon>
    </lineage>
</organism>
<gene>
    <name evidence="2" type="ORF">PHLCEN_2v1529</name>
</gene>
<dbReference type="Proteomes" id="UP000186601">
    <property type="component" value="Unassembled WGS sequence"/>
</dbReference>
<dbReference type="EMBL" id="MLYV02000122">
    <property type="protein sequence ID" value="PSS35504.1"/>
    <property type="molecule type" value="Genomic_DNA"/>
</dbReference>
<feature type="transmembrane region" description="Helical" evidence="1">
    <location>
        <begin position="204"/>
        <end position="223"/>
    </location>
</feature>
<evidence type="ECO:0000313" key="3">
    <source>
        <dbReference type="Proteomes" id="UP000186601"/>
    </source>
</evidence>
<keyword evidence="3" id="KW-1185">Reference proteome</keyword>
<keyword evidence="1" id="KW-1133">Transmembrane helix</keyword>
<dbReference type="AlphaFoldDB" id="A0A2R6RZQ1"/>
<feature type="transmembrane region" description="Helical" evidence="1">
    <location>
        <begin position="109"/>
        <end position="133"/>
    </location>
</feature>
<accession>A0A2R6RZQ1</accession>
<comment type="caution">
    <text evidence="2">The sequence shown here is derived from an EMBL/GenBank/DDBJ whole genome shotgun (WGS) entry which is preliminary data.</text>
</comment>
<evidence type="ECO:0000256" key="1">
    <source>
        <dbReference type="SAM" id="Phobius"/>
    </source>
</evidence>
<keyword evidence="1" id="KW-0472">Membrane</keyword>
<feature type="transmembrane region" description="Helical" evidence="1">
    <location>
        <begin position="62"/>
        <end position="89"/>
    </location>
</feature>
<sequence>MSATIDSKDTFSDTVKEQQSRHIEVEMGPSDSLHAEQSVYATSTCRTVLFAFFAWDAVRASFYCGLLVALLFHTISGIITLFGLIFLLGVDALTTGFPDSSSLVHSTCVYMVTSSAGSILLGFAVSTMTLASLRVEAFLKKARGHRQSERERKAIFTTRMESLLNSRRNHLLFDIILGIAVFPIGSFALGWWDALELGGNNLFALEPERCVAIGIFGGVVTGLSQYRRLSQWRSTEEEDFKFKWPLDEEKEAELVV</sequence>
<proteinExistence type="predicted"/>
<feature type="transmembrane region" description="Helical" evidence="1">
    <location>
        <begin position="171"/>
        <end position="192"/>
    </location>
</feature>
<keyword evidence="1" id="KW-0812">Transmembrane</keyword>
<evidence type="ECO:0000313" key="2">
    <source>
        <dbReference type="EMBL" id="PSS35504.1"/>
    </source>
</evidence>
<protein>
    <submittedName>
        <fullName evidence="2">Uncharacterized protein</fullName>
    </submittedName>
</protein>